<dbReference type="Gene3D" id="3.30.70.360">
    <property type="match status" value="1"/>
</dbReference>
<evidence type="ECO:0000256" key="1">
    <source>
        <dbReference type="ARBA" id="ARBA00009692"/>
    </source>
</evidence>
<dbReference type="NCBIfam" id="NF009920">
    <property type="entry name" value="PRK13381.1"/>
    <property type="match status" value="1"/>
</dbReference>
<dbReference type="GO" id="GO:0045148">
    <property type="term" value="F:tripeptide aminopeptidase activity"/>
    <property type="evidence" value="ECO:0007669"/>
    <property type="project" value="UniProtKB-UniRule"/>
</dbReference>
<dbReference type="SUPFAM" id="SSF53187">
    <property type="entry name" value="Zn-dependent exopeptidases"/>
    <property type="match status" value="1"/>
</dbReference>
<feature type="binding site" evidence="9">
    <location>
        <position position="144"/>
    </location>
    <ligand>
        <name>Zn(2+)</name>
        <dbReference type="ChEBI" id="CHEBI:29105"/>
        <label>1</label>
    </ligand>
</feature>
<dbReference type="InterPro" id="IPR011650">
    <property type="entry name" value="Peptidase_M20_dimer"/>
</dbReference>
<dbReference type="NCBIfam" id="NF003976">
    <property type="entry name" value="PRK05469.1"/>
    <property type="match status" value="1"/>
</dbReference>
<dbReference type="GO" id="GO:0008237">
    <property type="term" value="F:metallopeptidase activity"/>
    <property type="evidence" value="ECO:0007669"/>
    <property type="project" value="UniProtKB-KW"/>
</dbReference>
<evidence type="ECO:0000313" key="12">
    <source>
        <dbReference type="Proteomes" id="UP000005835"/>
    </source>
</evidence>
<sequence length="414" mass="45007">MKEAILERFLRYVAVTSQSDGKAGVVPSTEGQRKLAGMLAEELAELGFVNIEISEYSVLTALLPGNLPDNKAVPTVGWCCHLDTVDAGLSPDVHPQVIRGYQGGDICLNKEKDLWMRTSEHPEIEKYVGDDIVVTDGTSVLGADNKSAIANVMTAFDIVVKENRPHGDIYVAFVPDEEIGLLGAKKIDFSKFPVDFAYTVDCCELGEVVYETFNAGSATIRIKGVTAHPMSSKGVLVNPTLIATDFVQMMDRGSTPECTEGTEGFVWVNSIVSNPSQATVSIKIRDHNREKYEAKKELIASAVEYLKVRNPRARIELEVKDMYGNIADALTDDNRCAVDHLYRALEIAGVKANTIAMRGGTDGSFISTQGVITPNYFTGGHNFHSNCEFLPLGAAVKSTEVTLTLIDLIAGTKH</sequence>
<dbReference type="PIRSF" id="PIRSF037215">
    <property type="entry name" value="Peptidase_M20B"/>
    <property type="match status" value="1"/>
</dbReference>
<dbReference type="GO" id="GO:0008270">
    <property type="term" value="F:zinc ion binding"/>
    <property type="evidence" value="ECO:0007669"/>
    <property type="project" value="InterPro"/>
</dbReference>
<feature type="active site" description="Proton acceptor" evidence="8">
    <location>
        <position position="177"/>
    </location>
</feature>
<keyword evidence="4" id="KW-0378">Hydrolase</keyword>
<feature type="binding site" evidence="9">
    <location>
        <position position="178"/>
    </location>
    <ligand>
        <name>Zn(2+)</name>
        <dbReference type="ChEBI" id="CHEBI:29105"/>
        <label>2</label>
    </ligand>
</feature>
<dbReference type="GO" id="GO:0006508">
    <property type="term" value="P:proteolysis"/>
    <property type="evidence" value="ECO:0007669"/>
    <property type="project" value="UniProtKB-UniRule"/>
</dbReference>
<evidence type="ECO:0000256" key="4">
    <source>
        <dbReference type="ARBA" id="ARBA00022801"/>
    </source>
</evidence>
<keyword evidence="3 9" id="KW-0479">Metal-binding</keyword>
<feature type="binding site" evidence="9">
    <location>
        <position position="81"/>
    </location>
    <ligand>
        <name>Zn(2+)</name>
        <dbReference type="ChEBI" id="CHEBI:29105"/>
        <label>1</label>
    </ligand>
</feature>
<dbReference type="Pfam" id="PF01546">
    <property type="entry name" value="Peptidase_M20"/>
    <property type="match status" value="1"/>
</dbReference>
<dbReference type="NCBIfam" id="TIGR01882">
    <property type="entry name" value="peptidase-T"/>
    <property type="match status" value="1"/>
</dbReference>
<dbReference type="PROSITE" id="PS00759">
    <property type="entry name" value="ARGE_DAPE_CPG2_2"/>
    <property type="match status" value="1"/>
</dbReference>
<feature type="binding site" evidence="9">
    <location>
        <position position="384"/>
    </location>
    <ligand>
        <name>Zn(2+)</name>
        <dbReference type="ChEBI" id="CHEBI:29105"/>
        <label>2</label>
    </ligand>
</feature>
<proteinExistence type="inferred from homology"/>
<evidence type="ECO:0000256" key="3">
    <source>
        <dbReference type="ARBA" id="ARBA00022723"/>
    </source>
</evidence>
<feature type="binding site" evidence="9">
    <location>
        <position position="201"/>
    </location>
    <ligand>
        <name>Zn(2+)</name>
        <dbReference type="ChEBI" id="CHEBI:29105"/>
        <label>1</label>
    </ligand>
</feature>
<feature type="binding site" evidence="9">
    <location>
        <position position="144"/>
    </location>
    <ligand>
        <name>Zn(2+)</name>
        <dbReference type="ChEBI" id="CHEBI:29105"/>
        <label>2</label>
    </ligand>
</feature>
<dbReference type="Pfam" id="PF07687">
    <property type="entry name" value="M20_dimer"/>
    <property type="match status" value="1"/>
</dbReference>
<dbReference type="InterPro" id="IPR010161">
    <property type="entry name" value="Peptidase_M20B"/>
</dbReference>
<dbReference type="PATRIC" id="fig|742823.3.peg.1716"/>
<feature type="domain" description="Peptidase M20 dimerisation" evidence="10">
    <location>
        <begin position="210"/>
        <end position="306"/>
    </location>
</feature>
<name>K1KG54_9BURK</name>
<keyword evidence="5 9" id="KW-0862">Zinc</keyword>
<evidence type="ECO:0000256" key="2">
    <source>
        <dbReference type="ARBA" id="ARBA00022670"/>
    </source>
</evidence>
<dbReference type="GO" id="GO:0006518">
    <property type="term" value="P:peptide metabolic process"/>
    <property type="evidence" value="ECO:0007669"/>
    <property type="project" value="InterPro"/>
</dbReference>
<evidence type="ECO:0000256" key="8">
    <source>
        <dbReference type="PIRSR" id="PIRSR037215-1"/>
    </source>
</evidence>
<dbReference type="RefSeq" id="WP_005436099.1">
    <property type="nucleotide sequence ID" value="NZ_JH815518.1"/>
</dbReference>
<dbReference type="PANTHER" id="PTHR42994">
    <property type="entry name" value="PEPTIDASE T"/>
    <property type="match status" value="1"/>
</dbReference>
<dbReference type="EC" id="3.4.11.4" evidence="7"/>
<dbReference type="HOGENOM" id="CLU_053676_0_0_4"/>
<dbReference type="EMBL" id="ADMG01000037">
    <property type="protein sequence ID" value="EKB30674.1"/>
    <property type="molecule type" value="Genomic_DNA"/>
</dbReference>
<evidence type="ECO:0000256" key="9">
    <source>
        <dbReference type="PIRSR" id="PIRSR037215-2"/>
    </source>
</evidence>
<evidence type="ECO:0000256" key="5">
    <source>
        <dbReference type="ARBA" id="ARBA00022833"/>
    </source>
</evidence>
<dbReference type="InterPro" id="IPR001261">
    <property type="entry name" value="ArgE/DapE_CS"/>
</dbReference>
<dbReference type="Proteomes" id="UP000005835">
    <property type="component" value="Unassembled WGS sequence"/>
</dbReference>
<protein>
    <recommendedName>
        <fullName evidence="7">Peptidase T</fullName>
        <ecNumber evidence="7">3.4.11.4</ecNumber>
    </recommendedName>
</protein>
<keyword evidence="6" id="KW-0482">Metalloprotease</keyword>
<dbReference type="OrthoDB" id="9804934at2"/>
<dbReference type="Gene3D" id="3.40.630.10">
    <property type="entry name" value="Zn peptidases"/>
    <property type="match status" value="1"/>
</dbReference>
<dbReference type="InterPro" id="IPR036264">
    <property type="entry name" value="Bact_exopeptidase_dim_dom"/>
</dbReference>
<dbReference type="STRING" id="742823.HMPREF9465_01721"/>
<organism evidence="11 12">
    <name type="scientific">Sutterella wadsworthensis 2_1_59BFAA</name>
    <dbReference type="NCBI Taxonomy" id="742823"/>
    <lineage>
        <taxon>Bacteria</taxon>
        <taxon>Pseudomonadati</taxon>
        <taxon>Pseudomonadota</taxon>
        <taxon>Betaproteobacteria</taxon>
        <taxon>Burkholderiales</taxon>
        <taxon>Sutterellaceae</taxon>
        <taxon>Sutterella</taxon>
    </lineage>
</organism>
<accession>K1KG54</accession>
<evidence type="ECO:0000313" key="11">
    <source>
        <dbReference type="EMBL" id="EKB30674.1"/>
    </source>
</evidence>
<reference evidence="11 12" key="1">
    <citation type="submission" date="2012-05" db="EMBL/GenBank/DDBJ databases">
        <title>The Genome Sequence of Sutterella wadsworthensis 2_1_59BFAA.</title>
        <authorList>
            <consortium name="The Broad Institute Genome Sequencing Platform"/>
            <person name="Earl A."/>
            <person name="Ward D."/>
            <person name="Feldgarden M."/>
            <person name="Gevers D."/>
            <person name="Daigneault M."/>
            <person name="Strauss J."/>
            <person name="Allen-Vercoe E."/>
            <person name="Walker B."/>
            <person name="Young S.K."/>
            <person name="Zeng Q."/>
            <person name="Gargeya S."/>
            <person name="Fitzgerald M."/>
            <person name="Haas B."/>
            <person name="Abouelleil A."/>
            <person name="Alvarado L."/>
            <person name="Arachchi H.M."/>
            <person name="Berlin A.M."/>
            <person name="Chapman S.B."/>
            <person name="Goldberg J."/>
            <person name="Griggs A."/>
            <person name="Gujja S."/>
            <person name="Hansen M."/>
            <person name="Howarth C."/>
            <person name="Imamovic A."/>
            <person name="Larimer J."/>
            <person name="McCowen C."/>
            <person name="Montmayeur A."/>
            <person name="Murphy C."/>
            <person name="Neiman D."/>
            <person name="Pearson M."/>
            <person name="Priest M."/>
            <person name="Roberts A."/>
            <person name="Saif S."/>
            <person name="Shea T."/>
            <person name="Sisk P."/>
            <person name="Sykes S."/>
            <person name="Wortman J."/>
            <person name="Nusbaum C."/>
            <person name="Birren B."/>
        </authorList>
    </citation>
    <scope>NUCLEOTIDE SEQUENCE [LARGE SCALE GENOMIC DNA]</scope>
    <source>
        <strain evidence="11 12">2_1_59BFAA</strain>
    </source>
</reference>
<dbReference type="SUPFAM" id="SSF55031">
    <property type="entry name" value="Bacterial exopeptidase dimerisation domain"/>
    <property type="match status" value="1"/>
</dbReference>
<dbReference type="PANTHER" id="PTHR42994:SF1">
    <property type="entry name" value="PEPTIDASE T"/>
    <property type="match status" value="1"/>
</dbReference>
<evidence type="ECO:0000259" key="10">
    <source>
        <dbReference type="Pfam" id="PF07687"/>
    </source>
</evidence>
<evidence type="ECO:0000256" key="6">
    <source>
        <dbReference type="ARBA" id="ARBA00023049"/>
    </source>
</evidence>
<keyword evidence="12" id="KW-1185">Reference proteome</keyword>
<comment type="caution">
    <text evidence="11">The sequence shown here is derived from an EMBL/GenBank/DDBJ whole genome shotgun (WGS) entry which is preliminary data.</text>
</comment>
<dbReference type="InterPro" id="IPR002933">
    <property type="entry name" value="Peptidase_M20"/>
</dbReference>
<gene>
    <name evidence="11" type="ORF">HMPREF9465_01721</name>
</gene>
<comment type="similarity">
    <text evidence="1">Belongs to the peptidase M20B family.</text>
</comment>
<dbReference type="AlphaFoldDB" id="K1KG54"/>
<keyword evidence="2" id="KW-0645">Protease</keyword>
<evidence type="ECO:0000256" key="7">
    <source>
        <dbReference type="NCBIfam" id="TIGR01882"/>
    </source>
</evidence>
<comment type="cofactor">
    <cofactor evidence="9">
        <name>Zn(2+)</name>
        <dbReference type="ChEBI" id="CHEBI:29105"/>
    </cofactor>
    <text evidence="9">Binds 2 Zn(2+) ions per subunit.</text>
</comment>
<dbReference type="eggNOG" id="COG2195">
    <property type="taxonomic scope" value="Bacteria"/>
</dbReference>
<feature type="active site" evidence="8">
    <location>
        <position position="83"/>
    </location>
</feature>